<protein>
    <recommendedName>
        <fullName evidence="3">SCP-2 sterol transfer family protein</fullName>
    </recommendedName>
</protein>
<sequence length="154" mass="17296">MVARLFSPEWARRAREVADAGADESLRATKLASYWEWIDRVRAEHTASWALGWDEPGASRYLVLRWEEGRCVAESVRGPERPEADYVLTAGPQVWADLLAGEDTGRLVMYRRLRLVRGDVLHFFRAVYFVVETVAAIGRIPASLPTDPAPTTPG</sequence>
<dbReference type="SUPFAM" id="SSF55718">
    <property type="entry name" value="SCP-like"/>
    <property type="match status" value="1"/>
</dbReference>
<dbReference type="Proteomes" id="UP001564626">
    <property type="component" value="Unassembled WGS sequence"/>
</dbReference>
<dbReference type="Gene3D" id="3.30.1050.10">
    <property type="entry name" value="SCP2 sterol-binding domain"/>
    <property type="match status" value="1"/>
</dbReference>
<comment type="caution">
    <text evidence="1">The sequence shown here is derived from an EMBL/GenBank/DDBJ whole genome shotgun (WGS) entry which is preliminary data.</text>
</comment>
<dbReference type="InterPro" id="IPR036527">
    <property type="entry name" value="SCP2_sterol-bd_dom_sf"/>
</dbReference>
<reference evidence="1 2" key="1">
    <citation type="submission" date="2024-08" db="EMBL/GenBank/DDBJ databases">
        <title>Genome mining of Saccharopolyspora cebuensis PGLac3 from Nigerian medicinal plant.</title>
        <authorList>
            <person name="Ezeobiora C.E."/>
            <person name="Igbokwe N.H."/>
            <person name="Amin D.H."/>
            <person name="Mendie U.E."/>
        </authorList>
    </citation>
    <scope>NUCLEOTIDE SEQUENCE [LARGE SCALE GENOMIC DNA]</scope>
    <source>
        <strain evidence="1 2">PGLac3</strain>
    </source>
</reference>
<gene>
    <name evidence="1" type="ORF">AB8O55_12795</name>
</gene>
<keyword evidence="2" id="KW-1185">Reference proteome</keyword>
<accession>A0ABV4CGP5</accession>
<proteinExistence type="predicted"/>
<dbReference type="RefSeq" id="WP_345365676.1">
    <property type="nucleotide sequence ID" value="NZ_BAABII010000016.1"/>
</dbReference>
<evidence type="ECO:0008006" key="3">
    <source>
        <dbReference type="Google" id="ProtNLM"/>
    </source>
</evidence>
<dbReference type="EMBL" id="JBGEHV010000019">
    <property type="protein sequence ID" value="MEY8040275.1"/>
    <property type="molecule type" value="Genomic_DNA"/>
</dbReference>
<evidence type="ECO:0000313" key="2">
    <source>
        <dbReference type="Proteomes" id="UP001564626"/>
    </source>
</evidence>
<name>A0ABV4CGP5_9PSEU</name>
<organism evidence="1 2">
    <name type="scientific">Saccharopolyspora cebuensis</name>
    <dbReference type="NCBI Taxonomy" id="418759"/>
    <lineage>
        <taxon>Bacteria</taxon>
        <taxon>Bacillati</taxon>
        <taxon>Actinomycetota</taxon>
        <taxon>Actinomycetes</taxon>
        <taxon>Pseudonocardiales</taxon>
        <taxon>Pseudonocardiaceae</taxon>
        <taxon>Saccharopolyspora</taxon>
    </lineage>
</organism>
<evidence type="ECO:0000313" key="1">
    <source>
        <dbReference type="EMBL" id="MEY8040275.1"/>
    </source>
</evidence>